<dbReference type="GO" id="GO:0006281">
    <property type="term" value="P:DNA repair"/>
    <property type="evidence" value="ECO:0007669"/>
    <property type="project" value="UniProtKB-KW"/>
</dbReference>
<keyword evidence="1" id="KW-0547">Nucleotide-binding</keyword>
<evidence type="ECO:0000313" key="4">
    <source>
        <dbReference type="EMBL" id="KIH61173.1"/>
    </source>
</evidence>
<dbReference type="GO" id="GO:0005524">
    <property type="term" value="F:ATP binding"/>
    <property type="evidence" value="ECO:0007669"/>
    <property type="project" value="UniProtKB-KW"/>
</dbReference>
<evidence type="ECO:0000256" key="2">
    <source>
        <dbReference type="SAM" id="MobiDB-lite"/>
    </source>
</evidence>
<dbReference type="InterPro" id="IPR010285">
    <property type="entry name" value="DNA_helicase_pif1-like_DEAD"/>
</dbReference>
<evidence type="ECO:0000259" key="3">
    <source>
        <dbReference type="Pfam" id="PF05970"/>
    </source>
</evidence>
<accession>A0A0C2CW71</accession>
<gene>
    <name evidence="4" type="ORF">ANCDUO_08561</name>
</gene>
<dbReference type="EMBL" id="KN730342">
    <property type="protein sequence ID" value="KIH61173.1"/>
    <property type="molecule type" value="Genomic_DNA"/>
</dbReference>
<reference evidence="4 5" key="1">
    <citation type="submission" date="2013-12" db="EMBL/GenBank/DDBJ databases">
        <title>Draft genome of the parsitic nematode Ancylostoma duodenale.</title>
        <authorList>
            <person name="Mitreva M."/>
        </authorList>
    </citation>
    <scope>NUCLEOTIDE SEQUENCE [LARGE SCALE GENOMIC DNA]</scope>
    <source>
        <strain evidence="4 5">Zhejiang</strain>
    </source>
</reference>
<keyword evidence="1" id="KW-0067">ATP-binding</keyword>
<dbReference type="GO" id="GO:0000723">
    <property type="term" value="P:telomere maintenance"/>
    <property type="evidence" value="ECO:0007669"/>
    <property type="project" value="InterPro"/>
</dbReference>
<evidence type="ECO:0000313" key="5">
    <source>
        <dbReference type="Proteomes" id="UP000054047"/>
    </source>
</evidence>
<keyword evidence="1" id="KW-0347">Helicase</keyword>
<dbReference type="GO" id="GO:0006310">
    <property type="term" value="P:DNA recombination"/>
    <property type="evidence" value="ECO:0007669"/>
    <property type="project" value="UniProtKB-KW"/>
</dbReference>
<comment type="cofactor">
    <cofactor evidence="1">
        <name>Mg(2+)</name>
        <dbReference type="ChEBI" id="CHEBI:18420"/>
    </cofactor>
</comment>
<protein>
    <recommendedName>
        <fullName evidence="1">ATP-dependent DNA helicase</fullName>
        <ecNumber evidence="1">5.6.2.3</ecNumber>
    </recommendedName>
</protein>
<dbReference type="AlphaFoldDB" id="A0A0C2CW71"/>
<proteinExistence type="inferred from homology"/>
<keyword evidence="1" id="KW-0378">Hydrolase</keyword>
<dbReference type="Proteomes" id="UP000054047">
    <property type="component" value="Unassembled WGS sequence"/>
</dbReference>
<comment type="similarity">
    <text evidence="1">Belongs to the helicase family.</text>
</comment>
<feature type="domain" description="DNA helicase Pif1-like DEAD-box helicase" evidence="3">
    <location>
        <begin position="98"/>
        <end position="143"/>
    </location>
</feature>
<sequence>MRHFKVSQNEPVKNRYGSKLTGNGSHSYTGKDNRYNMMIIFNENFSTRMNIFIISQETCAAKTSNETVFKKFPDAAKASGFLEDDKYYRQTIQEGLLRYNHKPFGGKLFIIGADFREVLPVVEQGQREDVVEACVRHSVLWPLFTVHCPEVTV</sequence>
<feature type="compositionally biased region" description="Polar residues" evidence="2">
    <location>
        <begin position="1"/>
        <end position="11"/>
    </location>
</feature>
<dbReference type="GO" id="GO:0043139">
    <property type="term" value="F:5'-3' DNA helicase activity"/>
    <property type="evidence" value="ECO:0007669"/>
    <property type="project" value="UniProtKB-EC"/>
</dbReference>
<name>A0A0C2CW71_9BILA</name>
<dbReference type="Pfam" id="PF05970">
    <property type="entry name" value="PIF1"/>
    <property type="match status" value="1"/>
</dbReference>
<keyword evidence="1" id="KW-0233">DNA recombination</keyword>
<keyword evidence="5" id="KW-1185">Reference proteome</keyword>
<keyword evidence="1" id="KW-0234">DNA repair</keyword>
<feature type="region of interest" description="Disordered" evidence="2">
    <location>
        <begin position="1"/>
        <end position="25"/>
    </location>
</feature>
<keyword evidence="1" id="KW-0227">DNA damage</keyword>
<comment type="catalytic activity">
    <reaction evidence="1">
        <text>ATP + H2O = ADP + phosphate + H(+)</text>
        <dbReference type="Rhea" id="RHEA:13065"/>
        <dbReference type="ChEBI" id="CHEBI:15377"/>
        <dbReference type="ChEBI" id="CHEBI:15378"/>
        <dbReference type="ChEBI" id="CHEBI:30616"/>
        <dbReference type="ChEBI" id="CHEBI:43474"/>
        <dbReference type="ChEBI" id="CHEBI:456216"/>
        <dbReference type="EC" id="5.6.2.3"/>
    </reaction>
</comment>
<dbReference type="GO" id="GO:0016887">
    <property type="term" value="F:ATP hydrolysis activity"/>
    <property type="evidence" value="ECO:0007669"/>
    <property type="project" value="RHEA"/>
</dbReference>
<dbReference type="OrthoDB" id="10056572at2759"/>
<organism evidence="4 5">
    <name type="scientific">Ancylostoma duodenale</name>
    <dbReference type="NCBI Taxonomy" id="51022"/>
    <lineage>
        <taxon>Eukaryota</taxon>
        <taxon>Metazoa</taxon>
        <taxon>Ecdysozoa</taxon>
        <taxon>Nematoda</taxon>
        <taxon>Chromadorea</taxon>
        <taxon>Rhabditida</taxon>
        <taxon>Rhabditina</taxon>
        <taxon>Rhabditomorpha</taxon>
        <taxon>Strongyloidea</taxon>
        <taxon>Ancylostomatidae</taxon>
        <taxon>Ancylostomatinae</taxon>
        <taxon>Ancylostoma</taxon>
    </lineage>
</organism>
<evidence type="ECO:0000256" key="1">
    <source>
        <dbReference type="RuleBase" id="RU363044"/>
    </source>
</evidence>
<dbReference type="EC" id="5.6.2.3" evidence="1"/>